<dbReference type="Proteomes" id="UP000001351">
    <property type="component" value="Chromosome"/>
</dbReference>
<evidence type="ECO:0000313" key="2">
    <source>
        <dbReference type="EMBL" id="ADO69560.1"/>
    </source>
</evidence>
<evidence type="ECO:0000256" key="1">
    <source>
        <dbReference type="SAM" id="SignalP"/>
    </source>
</evidence>
<gene>
    <name evidence="2" type="ordered locus">STAUR_1756</name>
</gene>
<feature type="chain" id="PRO_5003169636" evidence="1">
    <location>
        <begin position="29"/>
        <end position="68"/>
    </location>
</feature>
<accession>E3FS25</accession>
<feature type="signal peptide" evidence="1">
    <location>
        <begin position="1"/>
        <end position="28"/>
    </location>
</feature>
<proteinExistence type="predicted"/>
<organism evidence="2 3">
    <name type="scientific">Stigmatella aurantiaca (strain DW4/3-1)</name>
    <dbReference type="NCBI Taxonomy" id="378806"/>
    <lineage>
        <taxon>Bacteria</taxon>
        <taxon>Pseudomonadati</taxon>
        <taxon>Myxococcota</taxon>
        <taxon>Myxococcia</taxon>
        <taxon>Myxococcales</taxon>
        <taxon>Cystobacterineae</taxon>
        <taxon>Archangiaceae</taxon>
        <taxon>Stigmatella</taxon>
    </lineage>
</organism>
<keyword evidence="1" id="KW-0732">Signal</keyword>
<keyword evidence="3" id="KW-1185">Reference proteome</keyword>
<dbReference type="KEGG" id="sur:STAUR_1756"/>
<evidence type="ECO:0000313" key="3">
    <source>
        <dbReference type="Proteomes" id="UP000001351"/>
    </source>
</evidence>
<dbReference type="EMBL" id="CP002271">
    <property type="protein sequence ID" value="ADO69560.1"/>
    <property type="molecule type" value="Genomic_DNA"/>
</dbReference>
<name>E3FS25_STIAD</name>
<dbReference type="AlphaFoldDB" id="E3FS25"/>
<protein>
    <submittedName>
        <fullName evidence="2">Uncharacterized protein</fullName>
    </submittedName>
</protein>
<dbReference type="RefSeq" id="WP_013374861.1">
    <property type="nucleotide sequence ID" value="NC_014623.1"/>
</dbReference>
<reference evidence="2 3" key="1">
    <citation type="journal article" date="2011" name="Mol. Biol. Evol.">
        <title>Comparative genomic analysis of fruiting body formation in Myxococcales.</title>
        <authorList>
            <person name="Huntley S."/>
            <person name="Hamann N."/>
            <person name="Wegener-Feldbrugge S."/>
            <person name="Treuner-Lange A."/>
            <person name="Kube M."/>
            <person name="Reinhardt R."/>
            <person name="Klages S."/>
            <person name="Muller R."/>
            <person name="Ronning C.M."/>
            <person name="Nierman W.C."/>
            <person name="Sogaard-Andersen L."/>
        </authorList>
    </citation>
    <scope>NUCLEOTIDE SEQUENCE [LARGE SCALE GENOMIC DNA]</scope>
    <source>
        <strain evidence="2 3">DW4/3-1</strain>
    </source>
</reference>
<dbReference type="HOGENOM" id="CLU_2791994_0_0_7"/>
<dbReference type="STRING" id="378806.STAUR_1756"/>
<sequence length="68" mass="6974">MEQFSQAMMAGWAVPAVAVLLGAVEVQAAPVTDITVKNVRTAPTATCAAAATVQNPFSGAYSLTFTTQ</sequence>